<dbReference type="Gene3D" id="3.40.50.720">
    <property type="entry name" value="NAD(P)-binding Rossmann-like Domain"/>
    <property type="match status" value="1"/>
</dbReference>
<dbReference type="PANTHER" id="PTHR42687:SF1">
    <property type="entry name" value="L-THREONINE 3-DEHYDROGENASE, MITOCHONDRIAL"/>
    <property type="match status" value="1"/>
</dbReference>
<dbReference type="SUPFAM" id="SSF51735">
    <property type="entry name" value="NAD(P)-binding Rossmann-fold domains"/>
    <property type="match status" value="1"/>
</dbReference>
<keyword evidence="4" id="KW-1185">Reference proteome</keyword>
<evidence type="ECO:0000256" key="1">
    <source>
        <dbReference type="ARBA" id="ARBA00007637"/>
    </source>
</evidence>
<dbReference type="GO" id="GO:0006567">
    <property type="term" value="P:L-threonine catabolic process"/>
    <property type="evidence" value="ECO:0007669"/>
    <property type="project" value="TreeGrafter"/>
</dbReference>
<dbReference type="PANTHER" id="PTHR42687">
    <property type="entry name" value="L-THREONINE 3-DEHYDROGENASE"/>
    <property type="match status" value="1"/>
</dbReference>
<dbReference type="InterPro" id="IPR001509">
    <property type="entry name" value="Epimerase_deHydtase"/>
</dbReference>
<reference evidence="4" key="1">
    <citation type="submission" date="2016-03" db="EMBL/GenBank/DDBJ databases">
        <title>Complete genome sequence of Solimmundus cernigliae, representing a novel lineage of polycyclic aromatic hydrocarbon degraders within the Gammaproteobacteria.</title>
        <authorList>
            <person name="Singleton D.R."/>
            <person name="Dickey A.N."/>
            <person name="Scholl E.H."/>
            <person name="Wright F.A."/>
            <person name="Aitken M.D."/>
        </authorList>
    </citation>
    <scope>NUCLEOTIDE SEQUENCE [LARGE SCALE GENOMIC DNA]</scope>
    <source>
        <strain evidence="4">TR3.2</strain>
    </source>
</reference>
<dbReference type="OrthoDB" id="9801056at2"/>
<sequence length="321" mass="35209">MRVLITGGTGFIGAEVVRQLVAEGGHQIAVFHVSGAQQRLADIADRVTLIRGDVGNVSHVLDAVKQSRPEAIFHLGAILSTASDLDPAAAMHANVNGTFNVLEAARILDVPQVLFASTIGTYALGMTGERIDDLTLQRPLSFYGTAKLFGEGAGNFYRHRYGLDFRGIRFPGICGPGVRTPGAAQFHSWVVEECAKGRPYTIEVAPHTRVPIVYVKDAARGVLQLARAPREQLKQFNYLINGVPPTPSAEALADLVRERVPGARIDFRVDAKRQAFVDRLMKPVDDRFARDEWGWNPAFETARMLDDFLADLAAHPQRYPD</sequence>
<dbReference type="STRING" id="1810504.PG2T_13405"/>
<proteinExistence type="inferred from homology"/>
<dbReference type="RefSeq" id="WP_068806524.1">
    <property type="nucleotide sequence ID" value="NZ_CP014671.1"/>
</dbReference>
<evidence type="ECO:0000259" key="2">
    <source>
        <dbReference type="Pfam" id="PF01370"/>
    </source>
</evidence>
<dbReference type="InParanoid" id="A0A1B1YWT1"/>
<name>A0A1B1YWT1_9GAMM</name>
<dbReference type="InterPro" id="IPR051225">
    <property type="entry name" value="NAD(P)_epim/dehydratase"/>
</dbReference>
<dbReference type="Pfam" id="PF01370">
    <property type="entry name" value="Epimerase"/>
    <property type="match status" value="1"/>
</dbReference>
<gene>
    <name evidence="3" type="ORF">PG2T_13405</name>
</gene>
<accession>A0A1B1YWT1</accession>
<dbReference type="EMBL" id="CP014671">
    <property type="protein sequence ID" value="ANX05073.1"/>
    <property type="molecule type" value="Genomic_DNA"/>
</dbReference>
<dbReference type="InterPro" id="IPR036291">
    <property type="entry name" value="NAD(P)-bd_dom_sf"/>
</dbReference>
<evidence type="ECO:0000313" key="4">
    <source>
        <dbReference type="Proteomes" id="UP000092952"/>
    </source>
</evidence>
<feature type="domain" description="NAD-dependent epimerase/dehydratase" evidence="2">
    <location>
        <begin position="3"/>
        <end position="234"/>
    </location>
</feature>
<comment type="similarity">
    <text evidence="1">Belongs to the NAD(P)-dependent epimerase/dehydratase family.</text>
</comment>
<dbReference type="AlphaFoldDB" id="A0A1B1YWT1"/>
<dbReference type="GO" id="GO:0008743">
    <property type="term" value="F:L-threonine 3-dehydrogenase activity"/>
    <property type="evidence" value="ECO:0007669"/>
    <property type="project" value="TreeGrafter"/>
</dbReference>
<evidence type="ECO:0000313" key="3">
    <source>
        <dbReference type="EMBL" id="ANX05073.1"/>
    </source>
</evidence>
<organism evidence="3 4">
    <name type="scientific">Immundisolibacter cernigliae</name>
    <dbReference type="NCBI Taxonomy" id="1810504"/>
    <lineage>
        <taxon>Bacteria</taxon>
        <taxon>Pseudomonadati</taxon>
        <taxon>Pseudomonadota</taxon>
        <taxon>Gammaproteobacteria</taxon>
        <taxon>Immundisolibacterales</taxon>
        <taxon>Immundisolibacteraceae</taxon>
        <taxon>Immundisolibacter</taxon>
    </lineage>
</organism>
<dbReference type="Proteomes" id="UP000092952">
    <property type="component" value="Chromosome"/>
</dbReference>
<protein>
    <recommendedName>
        <fullName evidence="2">NAD-dependent epimerase/dehydratase domain-containing protein</fullName>
    </recommendedName>
</protein>
<dbReference type="KEGG" id="gbi:PG2T_13405"/>